<dbReference type="VEuPathDB" id="FungiDB:PV07_08596"/>
<evidence type="ECO:0000256" key="1">
    <source>
        <dbReference type="SAM" id="MobiDB-lite"/>
    </source>
</evidence>
<proteinExistence type="predicted"/>
<dbReference type="AlphaFoldDB" id="A0A0D2C2E7"/>
<evidence type="ECO:0008006" key="4">
    <source>
        <dbReference type="Google" id="ProtNLM"/>
    </source>
</evidence>
<dbReference type="InterPro" id="IPR011009">
    <property type="entry name" value="Kinase-like_dom_sf"/>
</dbReference>
<evidence type="ECO:0000313" key="2">
    <source>
        <dbReference type="EMBL" id="KIW25423.1"/>
    </source>
</evidence>
<keyword evidence="3" id="KW-1185">Reference proteome</keyword>
<dbReference type="SUPFAM" id="SSF56112">
    <property type="entry name" value="Protein kinase-like (PK-like)"/>
    <property type="match status" value="1"/>
</dbReference>
<accession>A0A0D2C2E7</accession>
<reference evidence="2 3" key="1">
    <citation type="submission" date="2015-01" db="EMBL/GenBank/DDBJ databases">
        <title>The Genome Sequence of Cladophialophora immunda CBS83496.</title>
        <authorList>
            <consortium name="The Broad Institute Genomics Platform"/>
            <person name="Cuomo C."/>
            <person name="de Hoog S."/>
            <person name="Gorbushina A."/>
            <person name="Stielow B."/>
            <person name="Teixiera M."/>
            <person name="Abouelleil A."/>
            <person name="Chapman S.B."/>
            <person name="Priest M."/>
            <person name="Young S.K."/>
            <person name="Wortman J."/>
            <person name="Nusbaum C."/>
            <person name="Birren B."/>
        </authorList>
    </citation>
    <scope>NUCLEOTIDE SEQUENCE [LARGE SCALE GENOMIC DNA]</scope>
    <source>
        <strain evidence="2 3">CBS 83496</strain>
    </source>
</reference>
<dbReference type="HOGENOM" id="CLU_1916852_0_0_1"/>
<dbReference type="RefSeq" id="XP_016245639.1">
    <property type="nucleotide sequence ID" value="XM_016395783.1"/>
</dbReference>
<dbReference type="Proteomes" id="UP000054466">
    <property type="component" value="Unassembled WGS sequence"/>
</dbReference>
<evidence type="ECO:0000313" key="3">
    <source>
        <dbReference type="Proteomes" id="UP000054466"/>
    </source>
</evidence>
<feature type="region of interest" description="Disordered" evidence="1">
    <location>
        <begin position="1"/>
        <end position="20"/>
    </location>
</feature>
<organism evidence="2 3">
    <name type="scientific">Cladophialophora immunda</name>
    <dbReference type="NCBI Taxonomy" id="569365"/>
    <lineage>
        <taxon>Eukaryota</taxon>
        <taxon>Fungi</taxon>
        <taxon>Dikarya</taxon>
        <taxon>Ascomycota</taxon>
        <taxon>Pezizomycotina</taxon>
        <taxon>Eurotiomycetes</taxon>
        <taxon>Chaetothyriomycetidae</taxon>
        <taxon>Chaetothyriales</taxon>
        <taxon>Herpotrichiellaceae</taxon>
        <taxon>Cladophialophora</taxon>
    </lineage>
</organism>
<name>A0A0D2C2E7_9EURO</name>
<gene>
    <name evidence="2" type="ORF">PV07_08596</name>
</gene>
<dbReference type="Gene3D" id="3.30.200.20">
    <property type="entry name" value="Phosphorylase Kinase, domain 1"/>
    <property type="match status" value="1"/>
</dbReference>
<dbReference type="EMBL" id="KN847044">
    <property type="protein sequence ID" value="KIW25423.1"/>
    <property type="molecule type" value="Genomic_DNA"/>
</dbReference>
<protein>
    <recommendedName>
        <fullName evidence="4">Protein kinase domain-containing protein</fullName>
    </recommendedName>
</protein>
<dbReference type="GeneID" id="27347790"/>
<sequence>MALATDEMSNGSGSGSGSDPFVRRIQEIRIGDKYQLAQKLGVGGFGGVYLGRGVDTGKESAIIIEHSMRGAIEFNHGIKDIAQYLQLLFDQGDLDPSICTVLIVHIRMKPPPHFTAILLRRIELNIYSRKSS</sequence>